<feature type="binding site" evidence="8">
    <location>
        <position position="136"/>
    </location>
    <ligand>
        <name>Zn(2+)</name>
        <dbReference type="ChEBI" id="CHEBI:29105"/>
    </ligand>
</feature>
<dbReference type="GO" id="GO:0006046">
    <property type="term" value="P:N-acetylglucosamine catabolic process"/>
    <property type="evidence" value="ECO:0007669"/>
    <property type="project" value="TreeGrafter"/>
</dbReference>
<dbReference type="SUPFAM" id="SSF51338">
    <property type="entry name" value="Composite domain of metallo-dependent hydrolases"/>
    <property type="match status" value="1"/>
</dbReference>
<name>A0A4U0PPB7_9NEIS</name>
<evidence type="ECO:0000256" key="5">
    <source>
        <dbReference type="PIRNR" id="PIRNR038994"/>
    </source>
</evidence>
<dbReference type="InterPro" id="IPR011059">
    <property type="entry name" value="Metal-dep_hydrolase_composite"/>
</dbReference>
<keyword evidence="4 5" id="KW-0119">Carbohydrate metabolism</keyword>
<comment type="cofactor">
    <cofactor evidence="8">
        <name>a divalent metal cation</name>
        <dbReference type="ChEBI" id="CHEBI:60240"/>
    </cofactor>
    <text evidence="8">Binds 1 divalent metal cation per subunit.</text>
</comment>
<feature type="binding site" evidence="7">
    <location>
        <begin position="314"/>
        <end position="316"/>
    </location>
    <ligand>
        <name>substrate</name>
    </ligand>
</feature>
<dbReference type="Gene3D" id="3.20.20.140">
    <property type="entry name" value="Metal-dependent hydrolases"/>
    <property type="match status" value="1"/>
</dbReference>
<gene>
    <name evidence="10" type="primary">nagA</name>
    <name evidence="10" type="ORF">FAZ21_14460</name>
</gene>
<dbReference type="SUPFAM" id="SSF51556">
    <property type="entry name" value="Metallo-dependent hydrolases"/>
    <property type="match status" value="1"/>
</dbReference>
<dbReference type="PIRSF" id="PIRSF038994">
    <property type="entry name" value="NagA"/>
    <property type="match status" value="1"/>
</dbReference>
<dbReference type="NCBIfam" id="TIGR00221">
    <property type="entry name" value="nagA"/>
    <property type="match status" value="1"/>
</dbReference>
<dbReference type="FunFam" id="3.20.20.140:FF:000004">
    <property type="entry name" value="N-acetylglucosamine-6-phosphate deacetylase"/>
    <property type="match status" value="1"/>
</dbReference>
<dbReference type="InterPro" id="IPR032466">
    <property type="entry name" value="Metal_Hydrolase"/>
</dbReference>
<keyword evidence="11" id="KW-1185">Reference proteome</keyword>
<dbReference type="Proteomes" id="UP000310016">
    <property type="component" value="Unassembled WGS sequence"/>
</dbReference>
<evidence type="ECO:0000259" key="9">
    <source>
        <dbReference type="Pfam" id="PF01979"/>
    </source>
</evidence>
<evidence type="ECO:0000256" key="7">
    <source>
        <dbReference type="PIRSR" id="PIRSR038994-2"/>
    </source>
</evidence>
<accession>A0A4U0PPB7</accession>
<evidence type="ECO:0000256" key="3">
    <source>
        <dbReference type="ARBA" id="ARBA00022801"/>
    </source>
</evidence>
<dbReference type="PANTHER" id="PTHR11113:SF14">
    <property type="entry name" value="N-ACETYLGLUCOSAMINE-6-PHOSPHATE DEACETYLASE"/>
    <property type="match status" value="1"/>
</dbReference>
<evidence type="ECO:0000313" key="11">
    <source>
        <dbReference type="Proteomes" id="UP000310016"/>
    </source>
</evidence>
<reference evidence="10 11" key="1">
    <citation type="submission" date="2019-04" db="EMBL/GenBank/DDBJ databases">
        <title>Chitiniphilus eburnea sp. nov., a novel chitinolytic bacterium isolated from aquaculture sludge.</title>
        <authorList>
            <person name="Sheng M."/>
        </authorList>
    </citation>
    <scope>NUCLEOTIDE SEQUENCE [LARGE SCALE GENOMIC DNA]</scope>
    <source>
        <strain evidence="10 11">HX-2-15</strain>
    </source>
</reference>
<feature type="domain" description="Amidohydrolase-related" evidence="9">
    <location>
        <begin position="58"/>
        <end position="386"/>
    </location>
</feature>
<feature type="binding site" evidence="7">
    <location>
        <position position="258"/>
    </location>
    <ligand>
        <name>substrate</name>
    </ligand>
</feature>
<evidence type="ECO:0000256" key="4">
    <source>
        <dbReference type="ARBA" id="ARBA00023277"/>
    </source>
</evidence>
<evidence type="ECO:0000313" key="10">
    <source>
        <dbReference type="EMBL" id="TJZ70091.1"/>
    </source>
</evidence>
<feature type="binding site" evidence="7">
    <location>
        <position position="147"/>
    </location>
    <ligand>
        <name>substrate</name>
    </ligand>
</feature>
<dbReference type="InterPro" id="IPR003764">
    <property type="entry name" value="GlcNAc_6-P_deAcase"/>
</dbReference>
<feature type="active site" description="Proton donor/acceptor" evidence="6">
    <location>
        <position position="281"/>
    </location>
</feature>
<comment type="caution">
    <text evidence="10">The sequence shown here is derived from an EMBL/GenBank/DDBJ whole genome shotgun (WGS) entry which is preliminary data.</text>
</comment>
<dbReference type="Gene3D" id="2.30.40.10">
    <property type="entry name" value="Urease, subunit C, domain 1"/>
    <property type="match status" value="1"/>
</dbReference>
<feature type="binding site" evidence="8">
    <location>
        <position position="202"/>
    </location>
    <ligand>
        <name>Zn(2+)</name>
        <dbReference type="ChEBI" id="CHEBI:29105"/>
    </ligand>
</feature>
<dbReference type="InterPro" id="IPR006680">
    <property type="entry name" value="Amidohydro-rel"/>
</dbReference>
<feature type="binding site" evidence="8">
    <location>
        <position position="223"/>
    </location>
    <ligand>
        <name>Zn(2+)</name>
        <dbReference type="ChEBI" id="CHEBI:29105"/>
    </ligand>
</feature>
<dbReference type="RefSeq" id="WP_136774153.1">
    <property type="nucleotide sequence ID" value="NZ_CP156074.1"/>
</dbReference>
<dbReference type="GO" id="GO:0008448">
    <property type="term" value="F:N-acetylglucosamine-6-phosphate deacetylase activity"/>
    <property type="evidence" value="ECO:0007669"/>
    <property type="project" value="UniProtKB-EC"/>
</dbReference>
<organism evidence="10 11">
    <name type="scientific">Chitiniphilus eburneus</name>
    <dbReference type="NCBI Taxonomy" id="2571148"/>
    <lineage>
        <taxon>Bacteria</taxon>
        <taxon>Pseudomonadati</taxon>
        <taxon>Pseudomonadota</taxon>
        <taxon>Betaproteobacteria</taxon>
        <taxon>Neisseriales</taxon>
        <taxon>Chitinibacteraceae</taxon>
        <taxon>Chitiniphilus</taxon>
    </lineage>
</organism>
<dbReference type="EMBL" id="SUMF01000019">
    <property type="protein sequence ID" value="TJZ70091.1"/>
    <property type="molecule type" value="Genomic_DNA"/>
</dbReference>
<dbReference type="CDD" id="cd00854">
    <property type="entry name" value="NagA"/>
    <property type="match status" value="1"/>
</dbReference>
<evidence type="ECO:0000256" key="6">
    <source>
        <dbReference type="PIRSR" id="PIRSR038994-1"/>
    </source>
</evidence>
<evidence type="ECO:0000256" key="8">
    <source>
        <dbReference type="PIRSR" id="PIRSR038994-3"/>
    </source>
</evidence>
<protein>
    <submittedName>
        <fullName evidence="10">N-acetylglucosamine-6-phosphate deacetylase</fullName>
        <ecNumber evidence="10">3.5.1.25</ecNumber>
    </submittedName>
</protein>
<dbReference type="GO" id="GO:0046872">
    <property type="term" value="F:metal ion binding"/>
    <property type="evidence" value="ECO:0007669"/>
    <property type="project" value="UniProtKB-KW"/>
</dbReference>
<dbReference type="OrthoDB" id="9776488at2"/>
<keyword evidence="3 5" id="KW-0378">Hydrolase</keyword>
<feature type="binding site" evidence="7">
    <location>
        <position position="234"/>
    </location>
    <ligand>
        <name>substrate</name>
    </ligand>
</feature>
<proteinExistence type="inferred from homology"/>
<sequence length="389" mass="40947">MTVELSASANGRGQRLRAARVLTTQGWLEGGVVHLDAVGRIAAVTGGAFDRDLGEHWLLPALVDSHVHGAVGCDVMDATHEALDRMSAHFAQYGVGAFAPTTVTAPVPAIEAAIAQVRDSRRHGVSGAEIVGTYLEGPYFTAKCCGAHPVPLMRPIDLDEIARWHALADGTLNTVALAAELPGADAAIAWLRAHGVRVLIGHSDASYDETVAAMLAGARGVVHCYNGMRGLHHRDPGVVGAGFTRPEADVELIADGHHVHHAAAQIALTCAGEERLILITDAMRATGMPDGPYRLGELTVQMHAGVVRTEAGGLAGSTLHLIDAVKHAMRWFGLPLERAWPLASRNPARALRRPDLGGIAPGQTASLVAVTPDLTVKGTWVKGRVVFEA</sequence>
<dbReference type="Pfam" id="PF01979">
    <property type="entry name" value="Amidohydro_1"/>
    <property type="match status" value="1"/>
</dbReference>
<evidence type="ECO:0000256" key="1">
    <source>
        <dbReference type="ARBA" id="ARBA00010716"/>
    </source>
</evidence>
<dbReference type="EC" id="3.5.1.25" evidence="10"/>
<comment type="similarity">
    <text evidence="1 5">Belongs to the metallo-dependent hydrolases superfamily. NagA family.</text>
</comment>
<evidence type="ECO:0000256" key="2">
    <source>
        <dbReference type="ARBA" id="ARBA00022723"/>
    </source>
</evidence>
<keyword evidence="2 8" id="KW-0479">Metal-binding</keyword>
<dbReference type="PANTHER" id="PTHR11113">
    <property type="entry name" value="N-ACETYLGLUCOSAMINE-6-PHOSPHATE DEACETYLASE"/>
    <property type="match status" value="1"/>
</dbReference>
<feature type="binding site" evidence="7">
    <location>
        <begin position="226"/>
        <end position="227"/>
    </location>
    <ligand>
        <name>substrate</name>
    </ligand>
</feature>
<dbReference type="AlphaFoldDB" id="A0A4U0PPB7"/>